<dbReference type="Proteomes" id="UP000346772">
    <property type="component" value="Unassembled WGS sequence"/>
</dbReference>
<proteinExistence type="predicted"/>
<evidence type="ECO:0000313" key="3">
    <source>
        <dbReference type="Proteomes" id="UP000346772"/>
    </source>
</evidence>
<keyword evidence="1" id="KW-0732">Signal</keyword>
<evidence type="ECO:0008006" key="4">
    <source>
        <dbReference type="Google" id="ProtNLM"/>
    </source>
</evidence>
<gene>
    <name evidence="2" type="ORF">SAMEA1710456_00019</name>
</gene>
<accession>A0AAX3GU31</accession>
<evidence type="ECO:0000256" key="1">
    <source>
        <dbReference type="SAM" id="SignalP"/>
    </source>
</evidence>
<evidence type="ECO:0000313" key="2">
    <source>
        <dbReference type="EMBL" id="VFD52623.1"/>
    </source>
</evidence>
<dbReference type="RefSeq" id="WP_003424333.1">
    <property type="nucleotide sequence ID" value="NZ_BEHB01000007.1"/>
</dbReference>
<organism evidence="2 3">
    <name type="scientific">Clostridioides difficile</name>
    <name type="common">Peptoclostridium difficile</name>
    <dbReference type="NCBI Taxonomy" id="1496"/>
    <lineage>
        <taxon>Bacteria</taxon>
        <taxon>Bacillati</taxon>
        <taxon>Bacillota</taxon>
        <taxon>Clostridia</taxon>
        <taxon>Peptostreptococcales</taxon>
        <taxon>Peptostreptococcaceae</taxon>
        <taxon>Clostridioides</taxon>
    </lineage>
</organism>
<sequence>MVKKRLVAIVMSLAMISVGNFSYAHSGGHNSSGSHHNKNKSELTYYYYCGGHSAHQHNKGFCPYASAKSNSGVTISSAHNEKNHKKFFSEKEYNKGYEDGCKGLYNLSFTEAKSEDSYEKGYLIGYNEYKAKKVYDVIKKMLDIPMLASI</sequence>
<feature type="chain" id="PRO_5043757786" description="YHYH domain-containing protein" evidence="1">
    <location>
        <begin position="27"/>
        <end position="150"/>
    </location>
</feature>
<dbReference type="EMBL" id="CAADAT010000001">
    <property type="protein sequence ID" value="VFD52623.1"/>
    <property type="molecule type" value="Genomic_DNA"/>
</dbReference>
<name>A0AAX3GU31_CLODI</name>
<comment type="caution">
    <text evidence="2">The sequence shown here is derived from an EMBL/GenBank/DDBJ whole genome shotgun (WGS) entry which is preliminary data.</text>
</comment>
<reference evidence="2 3" key="1">
    <citation type="submission" date="2019-02" db="EMBL/GenBank/DDBJ databases">
        <authorList>
            <consortium name="Pathogen Informatics"/>
        </authorList>
    </citation>
    <scope>NUCLEOTIDE SEQUENCE [LARGE SCALE GENOMIC DNA]</scope>
    <source>
        <strain evidence="2 3">078GUE027</strain>
    </source>
</reference>
<feature type="signal peptide" evidence="1">
    <location>
        <begin position="1"/>
        <end position="26"/>
    </location>
</feature>
<protein>
    <recommendedName>
        <fullName evidence="4">YHYH domain-containing protein</fullName>
    </recommendedName>
</protein>
<dbReference type="AlphaFoldDB" id="A0AAX3GU31"/>